<organism evidence="18 19">
    <name type="scientific">Coprinellus micaceus</name>
    <name type="common">Glistening ink-cap mushroom</name>
    <name type="synonym">Coprinus micaceus</name>
    <dbReference type="NCBI Taxonomy" id="71717"/>
    <lineage>
        <taxon>Eukaryota</taxon>
        <taxon>Fungi</taxon>
        <taxon>Dikarya</taxon>
        <taxon>Basidiomycota</taxon>
        <taxon>Agaricomycotina</taxon>
        <taxon>Agaricomycetes</taxon>
        <taxon>Agaricomycetidae</taxon>
        <taxon>Agaricales</taxon>
        <taxon>Agaricineae</taxon>
        <taxon>Psathyrellaceae</taxon>
        <taxon>Coprinellus</taxon>
    </lineage>
</organism>
<dbReference type="GO" id="GO:0006364">
    <property type="term" value="P:rRNA processing"/>
    <property type="evidence" value="ECO:0007669"/>
    <property type="project" value="UniProtKB-KW"/>
</dbReference>
<dbReference type="GO" id="GO:0016887">
    <property type="term" value="F:ATP hydrolysis activity"/>
    <property type="evidence" value="ECO:0007669"/>
    <property type="project" value="RHEA"/>
</dbReference>
<keyword evidence="6 12" id="KW-0347">Helicase</keyword>
<evidence type="ECO:0000259" key="15">
    <source>
        <dbReference type="PROSITE" id="PS51192"/>
    </source>
</evidence>
<dbReference type="Pfam" id="PF00271">
    <property type="entry name" value="Helicase_C"/>
    <property type="match status" value="1"/>
</dbReference>
<keyword evidence="3" id="KW-0698">rRNA processing</keyword>
<keyword evidence="19" id="KW-1185">Reference proteome</keyword>
<evidence type="ECO:0000256" key="11">
    <source>
        <dbReference type="PROSITE-ProRule" id="PRU00552"/>
    </source>
</evidence>
<proteinExistence type="inferred from homology"/>
<evidence type="ECO:0000256" key="8">
    <source>
        <dbReference type="ARBA" id="ARBA00022884"/>
    </source>
</evidence>
<evidence type="ECO:0000256" key="2">
    <source>
        <dbReference type="ARBA" id="ARBA00022517"/>
    </source>
</evidence>
<evidence type="ECO:0000256" key="6">
    <source>
        <dbReference type="ARBA" id="ARBA00022806"/>
    </source>
</evidence>
<dbReference type="SMART" id="SM00487">
    <property type="entry name" value="DEXDc"/>
    <property type="match status" value="1"/>
</dbReference>
<comment type="subcellular location">
    <subcellularLocation>
        <location evidence="1">Nucleus</location>
        <location evidence="1">Nucleolus</location>
    </subcellularLocation>
</comment>
<dbReference type="OrthoDB" id="7396459at2759"/>
<dbReference type="Pfam" id="PF23681">
    <property type="entry name" value="CTT_SPB4"/>
    <property type="match status" value="1"/>
</dbReference>
<dbReference type="InterPro" id="IPR011545">
    <property type="entry name" value="DEAD/DEAH_box_helicase_dom"/>
</dbReference>
<dbReference type="Gene3D" id="3.40.50.300">
    <property type="entry name" value="P-loop containing nucleotide triphosphate hydrolases"/>
    <property type="match status" value="2"/>
</dbReference>
<protein>
    <recommendedName>
        <fullName evidence="13">ATP-dependent RNA helicase</fullName>
        <ecNumber evidence="13">3.6.4.13</ecNumber>
    </recommendedName>
</protein>
<dbReference type="GO" id="GO:0005524">
    <property type="term" value="F:ATP binding"/>
    <property type="evidence" value="ECO:0007669"/>
    <property type="project" value="UniProtKB-UniRule"/>
</dbReference>
<keyword evidence="4 12" id="KW-0547">Nucleotide-binding</keyword>
<dbReference type="CDD" id="cd18787">
    <property type="entry name" value="SF2_C_DEAD"/>
    <property type="match status" value="1"/>
</dbReference>
<evidence type="ECO:0000256" key="5">
    <source>
        <dbReference type="ARBA" id="ARBA00022801"/>
    </source>
</evidence>
<dbReference type="GO" id="GO:0003723">
    <property type="term" value="F:RNA binding"/>
    <property type="evidence" value="ECO:0007669"/>
    <property type="project" value="UniProtKB-UniRule"/>
</dbReference>
<dbReference type="InterPro" id="IPR000629">
    <property type="entry name" value="RNA-helicase_DEAD-box_CS"/>
</dbReference>
<gene>
    <name evidence="18" type="ORF">FA13DRAFT_1728686</name>
</gene>
<dbReference type="PROSITE" id="PS51194">
    <property type="entry name" value="HELICASE_CTER"/>
    <property type="match status" value="1"/>
</dbReference>
<evidence type="ECO:0000256" key="14">
    <source>
        <dbReference type="SAM" id="MobiDB-lite"/>
    </source>
</evidence>
<comment type="similarity">
    <text evidence="10">Belongs to the DEAD box helicase family. DDX55/SPB4 subfamily.</text>
</comment>
<evidence type="ECO:0000256" key="3">
    <source>
        <dbReference type="ARBA" id="ARBA00022552"/>
    </source>
</evidence>
<dbReference type="Pfam" id="PF00270">
    <property type="entry name" value="DEAD"/>
    <property type="match status" value="1"/>
</dbReference>
<dbReference type="PANTHER" id="PTHR24031">
    <property type="entry name" value="RNA HELICASE"/>
    <property type="match status" value="1"/>
</dbReference>
<evidence type="ECO:0000256" key="4">
    <source>
        <dbReference type="ARBA" id="ARBA00022741"/>
    </source>
</evidence>
<comment type="catalytic activity">
    <reaction evidence="13">
        <text>ATP + H2O = ADP + phosphate + H(+)</text>
        <dbReference type="Rhea" id="RHEA:13065"/>
        <dbReference type="ChEBI" id="CHEBI:15377"/>
        <dbReference type="ChEBI" id="CHEBI:15378"/>
        <dbReference type="ChEBI" id="CHEBI:30616"/>
        <dbReference type="ChEBI" id="CHEBI:43474"/>
        <dbReference type="ChEBI" id="CHEBI:456216"/>
        <dbReference type="EC" id="3.6.4.13"/>
    </reaction>
</comment>
<feature type="compositionally biased region" description="Acidic residues" evidence="14">
    <location>
        <begin position="636"/>
        <end position="648"/>
    </location>
</feature>
<evidence type="ECO:0000256" key="1">
    <source>
        <dbReference type="ARBA" id="ARBA00004604"/>
    </source>
</evidence>
<evidence type="ECO:0000259" key="16">
    <source>
        <dbReference type="PROSITE" id="PS51194"/>
    </source>
</evidence>
<keyword evidence="7 12" id="KW-0067">ATP-binding</keyword>
<keyword evidence="5 12" id="KW-0378">Hydrolase</keyword>
<evidence type="ECO:0000256" key="10">
    <source>
        <dbReference type="ARBA" id="ARBA00038002"/>
    </source>
</evidence>
<evidence type="ECO:0000256" key="7">
    <source>
        <dbReference type="ARBA" id="ARBA00022840"/>
    </source>
</evidence>
<keyword evidence="8 13" id="KW-0694">RNA-binding</keyword>
<evidence type="ECO:0000256" key="9">
    <source>
        <dbReference type="ARBA" id="ARBA00023054"/>
    </source>
</evidence>
<dbReference type="GO" id="GO:0005730">
    <property type="term" value="C:nucleolus"/>
    <property type="evidence" value="ECO:0007669"/>
    <property type="project" value="UniProtKB-SubCell"/>
</dbReference>
<feature type="domain" description="Helicase ATP-binding" evidence="15">
    <location>
        <begin position="41"/>
        <end position="234"/>
    </location>
</feature>
<evidence type="ECO:0000256" key="12">
    <source>
        <dbReference type="RuleBase" id="RU000492"/>
    </source>
</evidence>
<dbReference type="InterPro" id="IPR014001">
    <property type="entry name" value="Helicase_ATP-bd"/>
</dbReference>
<evidence type="ECO:0000313" key="19">
    <source>
        <dbReference type="Proteomes" id="UP000298030"/>
    </source>
</evidence>
<feature type="domain" description="DEAD-box RNA helicase Q" evidence="17">
    <location>
        <begin position="10"/>
        <end position="38"/>
    </location>
</feature>
<evidence type="ECO:0000259" key="17">
    <source>
        <dbReference type="PROSITE" id="PS51195"/>
    </source>
</evidence>
<dbReference type="SUPFAM" id="SSF52540">
    <property type="entry name" value="P-loop containing nucleoside triphosphate hydrolases"/>
    <property type="match status" value="1"/>
</dbReference>
<dbReference type="InterPro" id="IPR056330">
    <property type="entry name" value="CTT_SPB4"/>
</dbReference>
<dbReference type="InterPro" id="IPR027417">
    <property type="entry name" value="P-loop_NTPase"/>
</dbReference>
<evidence type="ECO:0000256" key="13">
    <source>
        <dbReference type="RuleBase" id="RU365068"/>
    </source>
</evidence>
<comment type="domain">
    <text evidence="13">The Q motif is unique to and characteristic of the DEAD box family of RNA helicases and controls ATP binding and hydrolysis.</text>
</comment>
<feature type="domain" description="Helicase C-terminal" evidence="16">
    <location>
        <begin position="284"/>
        <end position="440"/>
    </location>
</feature>
<sequence length="677" mass="75212">MSTPGFAGLWTSLPTSLTPWVLDVIQALGYSQMTPVQAATIPLFMKHKDVVVEAVTGSGKTLAFVVPILEKLIRRENRLRQNEVGALIISPTRELASQIHSVFTLFHNSQPTGDEDDSSFKPLPPPLLLVSSKESTPAQDVQRFLSTGADIVIGTPGRVEEFLLGKGHDVVNVKELEMLVLDEADRLLDLGFQAATTRIITHLPKQRRTGLFSATMTDADALSELVRVGLRNPARVVVKVTAKKAGAAQGSAEERRIPANLQNYFINCKASEKFLQLVRILRYQVDQEGSSHFIVYFSTCACVDYFYRILPEALPSTTTLYALHGNLTPSTRTKTLNAFSTSVADPSSPSILLATDVAARGLDIPHVDVVVQFDPPTDTKAFSHRCGRTARAGRSGRAWTLLAGKEVDYVDLLKVRKIPIIQRPTFMVDSKSKVTPNPAGKVLGGDCPDDPEVEGLLQKIRSVVLKDRTYHDMGVKAFVSFVKAYSKHEASYVFRLRDLDLVGTAKTFGLLRLPGMFETKDIVRESWTDADVDWPAYAYKDQAQESKRILALTTEKEKKAAAIAERAKERAQKKKANAAWSANLEREEQRVKRREKKVAKAKWQRANANVEKQDEMDVDGPTPADGATTTKRAREMEEDDEEDGDDWDELAREERMAKKVKKGEISQKQFDAEFGDL</sequence>
<name>A0A4Y7TPI5_COPMI</name>
<feature type="region of interest" description="Disordered" evidence="14">
    <location>
        <begin position="568"/>
        <end position="677"/>
    </location>
</feature>
<dbReference type="EC" id="3.6.4.13" evidence="13"/>
<dbReference type="STRING" id="71717.A0A4Y7TPI5"/>
<dbReference type="PROSITE" id="PS51192">
    <property type="entry name" value="HELICASE_ATP_BIND_1"/>
    <property type="match status" value="1"/>
</dbReference>
<dbReference type="Pfam" id="PF13959">
    <property type="entry name" value="CTE_SPB4"/>
    <property type="match status" value="1"/>
</dbReference>
<comment type="caution">
    <text evidence="18">The sequence shown here is derived from an EMBL/GenBank/DDBJ whole genome shotgun (WGS) entry which is preliminary data.</text>
</comment>
<evidence type="ECO:0000313" key="18">
    <source>
        <dbReference type="EMBL" id="TEB35828.1"/>
    </source>
</evidence>
<comment type="function">
    <text evidence="13">RNA helicase.</text>
</comment>
<reference evidence="18 19" key="1">
    <citation type="journal article" date="2019" name="Nat. Ecol. Evol.">
        <title>Megaphylogeny resolves global patterns of mushroom evolution.</title>
        <authorList>
            <person name="Varga T."/>
            <person name="Krizsan K."/>
            <person name="Foldi C."/>
            <person name="Dima B."/>
            <person name="Sanchez-Garcia M."/>
            <person name="Sanchez-Ramirez S."/>
            <person name="Szollosi G.J."/>
            <person name="Szarkandi J.G."/>
            <person name="Papp V."/>
            <person name="Albert L."/>
            <person name="Andreopoulos W."/>
            <person name="Angelini C."/>
            <person name="Antonin V."/>
            <person name="Barry K.W."/>
            <person name="Bougher N.L."/>
            <person name="Buchanan P."/>
            <person name="Buyck B."/>
            <person name="Bense V."/>
            <person name="Catcheside P."/>
            <person name="Chovatia M."/>
            <person name="Cooper J."/>
            <person name="Damon W."/>
            <person name="Desjardin D."/>
            <person name="Finy P."/>
            <person name="Geml J."/>
            <person name="Haridas S."/>
            <person name="Hughes K."/>
            <person name="Justo A."/>
            <person name="Karasinski D."/>
            <person name="Kautmanova I."/>
            <person name="Kiss B."/>
            <person name="Kocsube S."/>
            <person name="Kotiranta H."/>
            <person name="LaButti K.M."/>
            <person name="Lechner B.E."/>
            <person name="Liimatainen K."/>
            <person name="Lipzen A."/>
            <person name="Lukacs Z."/>
            <person name="Mihaltcheva S."/>
            <person name="Morgado L.N."/>
            <person name="Niskanen T."/>
            <person name="Noordeloos M.E."/>
            <person name="Ohm R.A."/>
            <person name="Ortiz-Santana B."/>
            <person name="Ovrebo C."/>
            <person name="Racz N."/>
            <person name="Riley R."/>
            <person name="Savchenko A."/>
            <person name="Shiryaev A."/>
            <person name="Soop K."/>
            <person name="Spirin V."/>
            <person name="Szebenyi C."/>
            <person name="Tomsovsky M."/>
            <person name="Tulloss R.E."/>
            <person name="Uehling J."/>
            <person name="Grigoriev I.V."/>
            <person name="Vagvolgyi C."/>
            <person name="Papp T."/>
            <person name="Martin F.M."/>
            <person name="Miettinen O."/>
            <person name="Hibbett D.S."/>
            <person name="Nagy L.G."/>
        </authorList>
    </citation>
    <scope>NUCLEOTIDE SEQUENCE [LARGE SCALE GENOMIC DNA]</scope>
    <source>
        <strain evidence="18 19">FP101781</strain>
    </source>
</reference>
<dbReference type="AlphaFoldDB" id="A0A4Y7TPI5"/>
<dbReference type="PROSITE" id="PS51195">
    <property type="entry name" value="Q_MOTIF"/>
    <property type="match status" value="1"/>
</dbReference>
<dbReference type="PROSITE" id="PS00039">
    <property type="entry name" value="DEAD_ATP_HELICASE"/>
    <property type="match status" value="1"/>
</dbReference>
<dbReference type="Proteomes" id="UP000298030">
    <property type="component" value="Unassembled WGS sequence"/>
</dbReference>
<keyword evidence="9" id="KW-0175">Coiled coil</keyword>
<dbReference type="EMBL" id="QPFP01000007">
    <property type="protein sequence ID" value="TEB35828.1"/>
    <property type="molecule type" value="Genomic_DNA"/>
</dbReference>
<dbReference type="SMART" id="SM00490">
    <property type="entry name" value="HELICc"/>
    <property type="match status" value="1"/>
</dbReference>
<dbReference type="InterPro" id="IPR025313">
    <property type="entry name" value="SPB4-like_CTE"/>
</dbReference>
<accession>A0A4Y7TPI5</accession>
<dbReference type="InterPro" id="IPR014014">
    <property type="entry name" value="RNA_helicase_DEAD_Q_motif"/>
</dbReference>
<dbReference type="GO" id="GO:0003724">
    <property type="term" value="F:RNA helicase activity"/>
    <property type="evidence" value="ECO:0007669"/>
    <property type="project" value="UniProtKB-EC"/>
</dbReference>
<dbReference type="InterPro" id="IPR001650">
    <property type="entry name" value="Helicase_C-like"/>
</dbReference>
<feature type="compositionally biased region" description="Basic and acidic residues" evidence="14">
    <location>
        <begin position="649"/>
        <end position="665"/>
    </location>
</feature>
<keyword evidence="2" id="KW-0690">Ribosome biogenesis</keyword>
<dbReference type="CDD" id="cd17960">
    <property type="entry name" value="DEADc_DDX55"/>
    <property type="match status" value="1"/>
</dbReference>
<feature type="short sequence motif" description="Q motif" evidence="11">
    <location>
        <begin position="10"/>
        <end position="38"/>
    </location>
</feature>
<dbReference type="SMART" id="SM01178">
    <property type="entry name" value="DUF4217"/>
    <property type="match status" value="1"/>
</dbReference>
<feature type="compositionally biased region" description="Basic residues" evidence="14">
    <location>
        <begin position="591"/>
        <end position="603"/>
    </location>
</feature>